<evidence type="ECO:0000256" key="1">
    <source>
        <dbReference type="ARBA" id="ARBA00004496"/>
    </source>
</evidence>
<dbReference type="InterPro" id="IPR037214">
    <property type="entry name" value="TROVE_dom_sf"/>
</dbReference>
<feature type="signal peptide" evidence="8">
    <location>
        <begin position="1"/>
        <end position="23"/>
    </location>
</feature>
<dbReference type="InterPro" id="IPR008858">
    <property type="entry name" value="TROVE_dom"/>
</dbReference>
<dbReference type="PANTHER" id="PTHR14202:SF0">
    <property type="entry name" value="RNA-BINDING PROTEIN RO60"/>
    <property type="match status" value="1"/>
</dbReference>
<dbReference type="InterPro" id="IPR036465">
    <property type="entry name" value="vWFA_dom_sf"/>
</dbReference>
<keyword evidence="11" id="KW-1185">Reference proteome</keyword>
<dbReference type="PANTHER" id="PTHR14202">
    <property type="entry name" value="60 KDA RIBONUCLEOPROTEIN SSA/RO"/>
    <property type="match status" value="1"/>
</dbReference>
<evidence type="ECO:0000256" key="6">
    <source>
        <dbReference type="ARBA" id="ARBA00023274"/>
    </source>
</evidence>
<evidence type="ECO:0000256" key="8">
    <source>
        <dbReference type="SAM" id="SignalP"/>
    </source>
</evidence>
<evidence type="ECO:0000256" key="7">
    <source>
        <dbReference type="SAM" id="MobiDB-lite"/>
    </source>
</evidence>
<keyword evidence="6" id="KW-0687">Ribonucleoprotein</keyword>
<evidence type="ECO:0000256" key="5">
    <source>
        <dbReference type="ARBA" id="ARBA00022884"/>
    </source>
</evidence>
<dbReference type="InterPro" id="IPR040322">
    <property type="entry name" value="TROVE2"/>
</dbReference>
<evidence type="ECO:0000259" key="9">
    <source>
        <dbReference type="PROSITE" id="PS50988"/>
    </source>
</evidence>
<dbReference type="PROSITE" id="PS50988">
    <property type="entry name" value="TROVE"/>
    <property type="match status" value="1"/>
</dbReference>
<keyword evidence="8" id="KW-0732">Signal</keyword>
<dbReference type="EMBL" id="CP103300">
    <property type="protein sequence ID" value="UYM17295.1"/>
    <property type="molecule type" value="Genomic_DNA"/>
</dbReference>
<evidence type="ECO:0000313" key="10">
    <source>
        <dbReference type="EMBL" id="UYM17295.1"/>
    </source>
</evidence>
<organism evidence="10 11">
    <name type="scientific">Endozoicomonas euniceicola</name>
    <dbReference type="NCBI Taxonomy" id="1234143"/>
    <lineage>
        <taxon>Bacteria</taxon>
        <taxon>Pseudomonadati</taxon>
        <taxon>Pseudomonadota</taxon>
        <taxon>Gammaproteobacteria</taxon>
        <taxon>Oceanospirillales</taxon>
        <taxon>Endozoicomonadaceae</taxon>
        <taxon>Endozoicomonas</taxon>
    </lineage>
</organism>
<accession>A0ABY6GXA6</accession>
<dbReference type="RefSeq" id="WP_262599821.1">
    <property type="nucleotide sequence ID" value="NZ_CP103300.1"/>
</dbReference>
<keyword evidence="4" id="KW-0479">Metal-binding</keyword>
<evidence type="ECO:0000256" key="4">
    <source>
        <dbReference type="ARBA" id="ARBA00022723"/>
    </source>
</evidence>
<feature type="region of interest" description="Disordered" evidence="7">
    <location>
        <begin position="1386"/>
        <end position="1405"/>
    </location>
</feature>
<gene>
    <name evidence="10" type="ORF">NX720_05055</name>
</gene>
<proteinExistence type="inferred from homology"/>
<keyword evidence="5" id="KW-0694">RNA-binding</keyword>
<evidence type="ECO:0000313" key="11">
    <source>
        <dbReference type="Proteomes" id="UP001163255"/>
    </source>
</evidence>
<name>A0ABY6GXA6_9GAMM</name>
<evidence type="ECO:0000256" key="3">
    <source>
        <dbReference type="ARBA" id="ARBA00022490"/>
    </source>
</evidence>
<feature type="chain" id="PRO_5047312524" evidence="8">
    <location>
        <begin position="24"/>
        <end position="1414"/>
    </location>
</feature>
<feature type="domain" description="TROVE" evidence="9">
    <location>
        <begin position="475"/>
        <end position="874"/>
    </location>
</feature>
<comment type="similarity">
    <text evidence="2">Belongs to the Ro 60 kDa family.</text>
</comment>
<keyword evidence="3" id="KW-0963">Cytoplasm</keyword>
<protein>
    <submittedName>
        <fullName evidence="10">TROVE domain-containing protein</fullName>
    </submittedName>
</protein>
<dbReference type="Proteomes" id="UP001163255">
    <property type="component" value="Chromosome"/>
</dbReference>
<dbReference type="SUPFAM" id="SSF53300">
    <property type="entry name" value="vWA-like"/>
    <property type="match status" value="1"/>
</dbReference>
<reference evidence="10" key="1">
    <citation type="submission" date="2022-10" db="EMBL/GenBank/DDBJ databases">
        <title>Completed Genome Sequence of two octocoral isolated bacterium, Endozoicomonas euniceicola EF212T and Endozoicomonas gorgoniicola PS125T.</title>
        <authorList>
            <person name="Chiou Y.-J."/>
            <person name="Chen Y.-H."/>
        </authorList>
    </citation>
    <scope>NUCLEOTIDE SEQUENCE</scope>
    <source>
        <strain evidence="10">EF212</strain>
    </source>
</reference>
<dbReference type="Gene3D" id="3.40.50.410">
    <property type="entry name" value="von Willebrand factor, type A domain"/>
    <property type="match status" value="1"/>
</dbReference>
<sequence length="1414" mass="159977">MTRLLKVSVLCVLIFCFSFFKNAQGKDALSTSVVYSSDTTTHLVSYPENSYLRLFQIPLNIMVYSFAHIGPFLYAASAGSLAKLHPEWEALLRNGIPLSQGIATVMALQQFYPALKNKWRDISRYGLSGVAFDRQNYLTCQQRRGNMPVHVESRGLGRHFYFTVHTSDTLSPVLRIKKLSNELNNTKANQLNDDEIFWKQLYETMTTHGSDHISIQVKNSEDKKKSLAVTVNGEKHNTSLTIPIDSNDSTLWDLELINHWCLNIDSDVMYSVFDGKTIEAIVVQMNNALSSSSKKMTTQNHLKPRSTHISYRSYRTLSSELGNNQRLVISDYSNKENSGYFYLTNSHLPLKDLLPLVIARDSEQLIEYIAAQEVWNLENIISGTEKLIAQTLVIPETSKSILKAVSHSEQTGHHHDYHKQHHSALSAIESTSFVSKVKSNLIDLLRPVNDAFLRRTALFMMEPEPDKKMIMSDDVEGDTFPSASLTPEQFQIIQYLLTGEGKDKLFQEVSSNGVTVLRLKPEFSEEDSINTLKRLMKSHNIQPSILAEVLVNLEQSDNPVLRRKVQEIMSQSRSGASFLPIMAKKRLSSCTDGAKDEQSVMDTDSALPAKKIKTEKIIQPWGRSQRRIVTDHYRGLGINGKLLPDLFKYQSRSYPGADKKENVKVSQAELIKLSHFKPATLEEKIITKFYLNKKHKNINFDAYIDEEIQKKAGTADAYSEPDISKARKALEVMRDYKKATLADTTADEVIGLIEKHRLSREQISTHHLKNKDVWKALFKSMPPHAVIRNLGIMSSLDIFVNKGDSAYNLLKSKLSKESIECAKLSPHALQKGLRYYYQGEGNLGKVRWAPKSGVVETLESSYVESLNSGQTNNQKTCFVFGISSADRDNYVDETGTLSFSDAALSIIAPWSLKSGCDSTVVIYSKDDGENYALKMNQNLMKKVTGSLAIMDNLKAHKEEQDRKKLVQAREAESQNKGYETAVQILFLLDTTGSMKGEIKACQQAIKMAVEKTESKLLEINGIDDRQKVEVAFIGYKDLPRTGYLRKTKRNWFAVNDFTIDTREIQTSVSLQEAEGGSDVPEDIAGAFDQVSQCNWLKTSVKIIFHITDAPPHGCNLHSLSKYDDHYSDGDPDGLDPVKQMEEFAKRHISYSLLDTWQVGSPGCSLEMAFSKFEQGFKNGLKVISQQNPSDTLPKPTIQRKIISKYSVTNELPRQVDNIVTRELQSNSQFLKEISVANVFKDTYGNDRIDDEVDENASFIAVPVQHNSYSSLAALEQAINSRITFDQFVIFIDGHYQSIPEIKYLLEKMKEYREAVNNKARLIVAMHSTNKKLNEQFDSLFKEIDHVLFVPKFTEHLSVISDYWNQVPVAEESLEALIDEAMIVGSDSDHEDNYDHENGSDYGDHSDYEYYSDYE</sequence>
<evidence type="ECO:0000256" key="2">
    <source>
        <dbReference type="ARBA" id="ARBA00007814"/>
    </source>
</evidence>
<dbReference type="SUPFAM" id="SSF140864">
    <property type="entry name" value="TROVE domain-like"/>
    <property type="match status" value="1"/>
</dbReference>
<comment type="subcellular location">
    <subcellularLocation>
        <location evidence="1">Cytoplasm</location>
    </subcellularLocation>
</comment>